<dbReference type="SUPFAM" id="SSF81442">
    <property type="entry name" value="Cytochrome c oxidase subunit I-like"/>
    <property type="match status" value="1"/>
</dbReference>
<dbReference type="AlphaFoldDB" id="A0A850LBU7"/>
<dbReference type="InterPro" id="IPR023616">
    <property type="entry name" value="Cyt_c_oxase-like_su1_dom"/>
</dbReference>
<dbReference type="Gene3D" id="1.20.210.10">
    <property type="entry name" value="Cytochrome c oxidase-like, subunit I domain"/>
    <property type="match status" value="1"/>
</dbReference>
<evidence type="ECO:0000313" key="4">
    <source>
        <dbReference type="Proteomes" id="UP000565723"/>
    </source>
</evidence>
<evidence type="ECO:0000259" key="2">
    <source>
        <dbReference type="PROSITE" id="PS50855"/>
    </source>
</evidence>
<dbReference type="Proteomes" id="UP000565723">
    <property type="component" value="Unassembled WGS sequence"/>
</dbReference>
<protein>
    <recommendedName>
        <fullName evidence="2">Cytochrome oxidase subunit I profile domain-containing protein</fullName>
    </recommendedName>
</protein>
<evidence type="ECO:0000313" key="3">
    <source>
        <dbReference type="EMBL" id="NVK95491.1"/>
    </source>
</evidence>
<feature type="transmembrane region" description="Helical" evidence="1">
    <location>
        <begin position="140"/>
        <end position="168"/>
    </location>
</feature>
<accession>A0A850LBU7</accession>
<proteinExistence type="predicted"/>
<dbReference type="RefSeq" id="WP_011046378.1">
    <property type="nucleotide sequence ID" value="NZ_CP076685.1"/>
</dbReference>
<name>A0A850LBU7_9RHOB</name>
<dbReference type="EMBL" id="JABXIY010000003">
    <property type="protein sequence ID" value="NVK95491.1"/>
    <property type="molecule type" value="Genomic_DNA"/>
</dbReference>
<feature type="transmembrane region" description="Helical" evidence="1">
    <location>
        <begin position="105"/>
        <end position="128"/>
    </location>
</feature>
<keyword evidence="1" id="KW-1133">Transmembrane helix</keyword>
<organism evidence="3 4">
    <name type="scientific">Ruegeria pomeroyi</name>
    <dbReference type="NCBI Taxonomy" id="89184"/>
    <lineage>
        <taxon>Bacteria</taxon>
        <taxon>Pseudomonadati</taxon>
        <taxon>Pseudomonadota</taxon>
        <taxon>Alphaproteobacteria</taxon>
        <taxon>Rhodobacterales</taxon>
        <taxon>Roseobacteraceae</taxon>
        <taxon>Ruegeria</taxon>
    </lineage>
</organism>
<feature type="transmembrane region" description="Helical" evidence="1">
    <location>
        <begin position="28"/>
        <end position="51"/>
    </location>
</feature>
<gene>
    <name evidence="3" type="ORF">HW564_01060</name>
</gene>
<dbReference type="InterPro" id="IPR036927">
    <property type="entry name" value="Cyt_c_oxase-like_su1_sf"/>
</dbReference>
<comment type="caution">
    <text evidence="3">The sequence shown here is derived from an EMBL/GenBank/DDBJ whole genome shotgun (WGS) entry which is preliminary data.</text>
</comment>
<reference evidence="3 4" key="1">
    <citation type="journal article" date="2020" name="Proc. Natl. Acad. Sci. U.S.A.">
        <title>Ecological drivers of bacterial community assembly in synthetic phycospheres.</title>
        <authorList>
            <person name="Fu H."/>
            <person name="Uchimiya M."/>
            <person name="Gore J."/>
            <person name="Moran M.A."/>
        </authorList>
    </citation>
    <scope>NUCLEOTIDE SEQUENCE [LARGE SCALE GENOMIC DNA]</scope>
    <source>
        <strain evidence="3">HF-Din03</strain>
    </source>
</reference>
<sequence>MVQSIFFLFCLILAPLVAHLRQWSPTALFAVATLVYAAFGGANFVSTQIVLSNIRETEPAYRDTYYVVNRGYVSLNLGLAMAVFAVLTWLQTRFGAMLYPKITKALFWLLHLGLIGGSAFSTMLVFLLPKPRRFIDYPEFMETFILVGSWATLISSIAVLGLLGLLVWSSALTWLASRNSGH</sequence>
<keyword evidence="1" id="KW-0812">Transmembrane</keyword>
<keyword evidence="1" id="KW-0472">Membrane</keyword>
<dbReference type="PROSITE" id="PS50855">
    <property type="entry name" value="COX1"/>
    <property type="match status" value="1"/>
</dbReference>
<dbReference type="GO" id="GO:0004129">
    <property type="term" value="F:cytochrome-c oxidase activity"/>
    <property type="evidence" value="ECO:0007669"/>
    <property type="project" value="InterPro"/>
</dbReference>
<feature type="transmembrane region" description="Helical" evidence="1">
    <location>
        <begin position="72"/>
        <end position="90"/>
    </location>
</feature>
<feature type="domain" description="Cytochrome oxidase subunit I profile" evidence="2">
    <location>
        <begin position="1"/>
        <end position="182"/>
    </location>
</feature>
<evidence type="ECO:0000256" key="1">
    <source>
        <dbReference type="SAM" id="Phobius"/>
    </source>
</evidence>